<reference evidence="1 2" key="1">
    <citation type="submission" date="2019-06" db="EMBL/GenBank/DDBJ databases">
        <title>Genomic Encyclopedia of Archaeal and Bacterial Type Strains, Phase II (KMG-II): from individual species to whole genera.</title>
        <authorList>
            <person name="Goeker M."/>
        </authorList>
    </citation>
    <scope>NUCLEOTIDE SEQUENCE [LARGE SCALE GENOMIC DNA]</scope>
    <source>
        <strain evidence="1 2">DSM 18423</strain>
    </source>
</reference>
<evidence type="ECO:0000313" key="1">
    <source>
        <dbReference type="EMBL" id="TQM90440.1"/>
    </source>
</evidence>
<evidence type="ECO:0000313" key="2">
    <source>
        <dbReference type="Proteomes" id="UP000320582"/>
    </source>
</evidence>
<comment type="caution">
    <text evidence="1">The sequence shown here is derived from an EMBL/GenBank/DDBJ whole genome shotgun (WGS) entry which is preliminary data.</text>
</comment>
<organism evidence="1 2">
    <name type="scientific">Roseinatronobacter monicus</name>
    <dbReference type="NCBI Taxonomy" id="393481"/>
    <lineage>
        <taxon>Bacteria</taxon>
        <taxon>Pseudomonadati</taxon>
        <taxon>Pseudomonadota</taxon>
        <taxon>Alphaproteobacteria</taxon>
        <taxon>Rhodobacterales</taxon>
        <taxon>Paracoccaceae</taxon>
        <taxon>Roseinatronobacter</taxon>
    </lineage>
</organism>
<gene>
    <name evidence="1" type="ORF">BD293_3826</name>
</gene>
<dbReference type="PANTHER" id="PTHR37936:SF3">
    <property type="entry name" value="TRANSPOSASE INSC FOR INSERTION ELEMENT IS2A-RELATED"/>
    <property type="match status" value="1"/>
</dbReference>
<keyword evidence="2" id="KW-1185">Reference proteome</keyword>
<dbReference type="AlphaFoldDB" id="A0A543K5T9"/>
<dbReference type="SUPFAM" id="SSF48295">
    <property type="entry name" value="TrpR-like"/>
    <property type="match status" value="1"/>
</dbReference>
<dbReference type="Proteomes" id="UP000320582">
    <property type="component" value="Unassembled WGS sequence"/>
</dbReference>
<protein>
    <submittedName>
        <fullName evidence="1">Transposase</fullName>
    </submittedName>
</protein>
<sequence length="161" mass="17310">MADGSGFDGRLGLVEPVRGNRRWPDDVKAQIVAESFQPGARVVDVAKRYDIVPHQLSDWRRMARDGKLVLPADVMTAVSDATLSADKSEPAFVPLEVAMTRQGAGSMSGYGERDETCDEITVTIGSDVIIRVPASAAVARAAELIRLVRGVEVVAEIRTSC</sequence>
<proteinExistence type="predicted"/>
<dbReference type="PANTHER" id="PTHR37936">
    <property type="entry name" value="TRANSPOSASE INSC FOR INSERTION ELEMENT IS2A-RELATED"/>
    <property type="match status" value="1"/>
</dbReference>
<dbReference type="EMBL" id="VFPT01000002">
    <property type="protein sequence ID" value="TQM90440.1"/>
    <property type="molecule type" value="Genomic_DNA"/>
</dbReference>
<dbReference type="GO" id="GO:0043565">
    <property type="term" value="F:sequence-specific DNA binding"/>
    <property type="evidence" value="ECO:0007669"/>
    <property type="project" value="InterPro"/>
</dbReference>
<dbReference type="RefSeq" id="WP_142084896.1">
    <property type="nucleotide sequence ID" value="NZ_VFPT01000002.1"/>
</dbReference>
<name>A0A543K5T9_9RHOB</name>
<dbReference type="Pfam" id="PF01527">
    <property type="entry name" value="HTH_Tnp_1"/>
    <property type="match status" value="1"/>
</dbReference>
<dbReference type="NCBIfam" id="NF047595">
    <property type="entry name" value="IS66_ISRel24_TnpA"/>
    <property type="match status" value="1"/>
</dbReference>
<dbReference type="GO" id="GO:0006313">
    <property type="term" value="P:DNA transposition"/>
    <property type="evidence" value="ECO:0007669"/>
    <property type="project" value="InterPro"/>
</dbReference>
<accession>A0A543K5T9</accession>
<dbReference type="GO" id="GO:0004803">
    <property type="term" value="F:transposase activity"/>
    <property type="evidence" value="ECO:0007669"/>
    <property type="project" value="InterPro"/>
</dbReference>
<dbReference type="OrthoDB" id="9800877at2"/>
<dbReference type="InterPro" id="IPR010921">
    <property type="entry name" value="Trp_repressor/repl_initiator"/>
</dbReference>
<dbReference type="InterPro" id="IPR002514">
    <property type="entry name" value="Transposase_8"/>
</dbReference>